<dbReference type="EMBL" id="CP001769">
    <property type="protein sequence ID" value="ADB36210.1"/>
    <property type="molecule type" value="Genomic_DNA"/>
</dbReference>
<dbReference type="KEGG" id="sli:Slin_0140"/>
<feature type="domain" description="FIST C-domain" evidence="2">
    <location>
        <begin position="220"/>
        <end position="358"/>
    </location>
</feature>
<accession>D2QC99</accession>
<dbReference type="STRING" id="504472.Slin_0140"/>
<dbReference type="InterPro" id="IPR013702">
    <property type="entry name" value="FIST_domain_N"/>
</dbReference>
<dbReference type="HOGENOM" id="CLU_052774_2_0_10"/>
<dbReference type="Pfam" id="PF10442">
    <property type="entry name" value="FIST_C"/>
    <property type="match status" value="1"/>
</dbReference>
<dbReference type="InterPro" id="IPR019494">
    <property type="entry name" value="FIST_C"/>
</dbReference>
<dbReference type="SMART" id="SM00897">
    <property type="entry name" value="FIST"/>
    <property type="match status" value="1"/>
</dbReference>
<dbReference type="PANTHER" id="PTHR40252">
    <property type="entry name" value="BLR0328 PROTEIN"/>
    <property type="match status" value="1"/>
</dbReference>
<dbReference type="Pfam" id="PF08495">
    <property type="entry name" value="FIST"/>
    <property type="match status" value="1"/>
</dbReference>
<name>D2QC99_SPILD</name>
<reference evidence="3 4" key="1">
    <citation type="journal article" date="2010" name="Stand. Genomic Sci.">
        <title>Complete genome sequence of Spirosoma linguale type strain (1).</title>
        <authorList>
            <person name="Lail K."/>
            <person name="Sikorski J."/>
            <person name="Saunders E."/>
            <person name="Lapidus A."/>
            <person name="Glavina Del Rio T."/>
            <person name="Copeland A."/>
            <person name="Tice H."/>
            <person name="Cheng J.-F."/>
            <person name="Lucas S."/>
            <person name="Nolan M."/>
            <person name="Bruce D."/>
            <person name="Goodwin L."/>
            <person name="Pitluck S."/>
            <person name="Ivanova N."/>
            <person name="Mavromatis K."/>
            <person name="Ovchinnikova G."/>
            <person name="Pati A."/>
            <person name="Chen A."/>
            <person name="Palaniappan K."/>
            <person name="Land M."/>
            <person name="Hauser L."/>
            <person name="Chang Y.-J."/>
            <person name="Jeffries C.D."/>
            <person name="Chain P."/>
            <person name="Brettin T."/>
            <person name="Detter J.C."/>
            <person name="Schuetze A."/>
            <person name="Rohde M."/>
            <person name="Tindall B.J."/>
            <person name="Goeker M."/>
            <person name="Bristow J."/>
            <person name="Eisen J.A."/>
            <person name="Markowitz V."/>
            <person name="Hugenholtz P."/>
            <person name="Kyrpides N.C."/>
            <person name="Klenk H.-P."/>
            <person name="Chen F."/>
        </authorList>
    </citation>
    <scope>NUCLEOTIDE SEQUENCE [LARGE SCALE GENOMIC DNA]</scope>
    <source>
        <strain evidence="4">ATCC 33905 / DSM 74 / LMG 10896 / Claus 1</strain>
    </source>
</reference>
<keyword evidence="4" id="KW-1185">Reference proteome</keyword>
<dbReference type="eggNOG" id="COG3287">
    <property type="taxonomic scope" value="Bacteria"/>
</dbReference>
<evidence type="ECO:0000313" key="3">
    <source>
        <dbReference type="EMBL" id="ADB36210.1"/>
    </source>
</evidence>
<evidence type="ECO:0000259" key="2">
    <source>
        <dbReference type="SMART" id="SM01204"/>
    </source>
</evidence>
<evidence type="ECO:0000259" key="1">
    <source>
        <dbReference type="SMART" id="SM00897"/>
    </source>
</evidence>
<sequence>MKIKQELFTGTSWKTLSEADGFKAAASQLVLAFGERVLLSNTDVYGQLRDRYPTAAIVMNSTAGEIFSDHVADDTIVVTAIAFEKTTVRTVQIDIENYQESYRAGQKIAEALDDPALAALFIVSDGSWVNGSKLIDALNDCLHRVVPITGGLAGDATRFASTLVGLNEPPTTGKIVGIGFYGDSLCVGTSSMGGWDVYGPEREVTRSEYNVLFQIGDTLALDLYQDYLGKYAEGLPSAALFFPLSMRTTADSPPLVRTILSIDEAARSMTFAGDMPEKSLVRFMTANLDRIIEAAATAAHTAMSTLTLTPELVILVSCVGRKLVLGQRIDEEVEAVRDVFGEATVLSGFYSYGEIAPTAPGARCELHNQTMTITAFSEQ</sequence>
<evidence type="ECO:0000313" key="4">
    <source>
        <dbReference type="Proteomes" id="UP000002028"/>
    </source>
</evidence>
<organism evidence="3 4">
    <name type="scientific">Spirosoma linguale (strain ATCC 33905 / DSM 74 / LMG 10896 / Claus 1)</name>
    <dbReference type="NCBI Taxonomy" id="504472"/>
    <lineage>
        <taxon>Bacteria</taxon>
        <taxon>Pseudomonadati</taxon>
        <taxon>Bacteroidota</taxon>
        <taxon>Cytophagia</taxon>
        <taxon>Cytophagales</taxon>
        <taxon>Cytophagaceae</taxon>
        <taxon>Spirosoma</taxon>
    </lineage>
</organism>
<gene>
    <name evidence="3" type="ordered locus">Slin_0140</name>
</gene>
<dbReference type="SMART" id="SM01204">
    <property type="entry name" value="FIST_C"/>
    <property type="match status" value="1"/>
</dbReference>
<dbReference type="AlphaFoldDB" id="D2QC99"/>
<protein>
    <submittedName>
        <fullName evidence="3">FIST C domain protein</fullName>
    </submittedName>
</protein>
<dbReference type="PANTHER" id="PTHR40252:SF2">
    <property type="entry name" value="BLR0328 PROTEIN"/>
    <property type="match status" value="1"/>
</dbReference>
<dbReference type="RefSeq" id="WP_012924762.1">
    <property type="nucleotide sequence ID" value="NC_013730.1"/>
</dbReference>
<proteinExistence type="predicted"/>
<dbReference type="Proteomes" id="UP000002028">
    <property type="component" value="Chromosome"/>
</dbReference>
<feature type="domain" description="FIST" evidence="1">
    <location>
        <begin position="26"/>
        <end position="219"/>
    </location>
</feature>